<keyword evidence="3" id="KW-1185">Reference proteome</keyword>
<proteinExistence type="predicted"/>
<dbReference type="PANTHER" id="PTHR32063:SF10">
    <property type="entry name" value="EFFLUX PUMP MEMBRANE TRANSPORTER"/>
    <property type="match status" value="1"/>
</dbReference>
<dbReference type="SUPFAM" id="SSF82693">
    <property type="entry name" value="Multidrug efflux transporter AcrB pore domain, PN1, PN2, PC1 and PC2 subdomains"/>
    <property type="match status" value="2"/>
</dbReference>
<feature type="transmembrane region" description="Helical" evidence="1">
    <location>
        <begin position="344"/>
        <end position="366"/>
    </location>
</feature>
<dbReference type="Proteomes" id="UP000449678">
    <property type="component" value="Unassembled WGS sequence"/>
</dbReference>
<dbReference type="InterPro" id="IPR001036">
    <property type="entry name" value="Acrflvin-R"/>
</dbReference>
<comment type="caution">
    <text evidence="2">The sequence shown here is derived from an EMBL/GenBank/DDBJ whole genome shotgun (WGS) entry which is preliminary data.</text>
</comment>
<dbReference type="EMBL" id="WWCO01000010">
    <property type="protein sequence ID" value="MYM35761.1"/>
    <property type="molecule type" value="Genomic_DNA"/>
</dbReference>
<accession>A0ABW9V9W3</accession>
<dbReference type="PRINTS" id="PR00702">
    <property type="entry name" value="ACRIFLAVINRP"/>
</dbReference>
<dbReference type="Pfam" id="PF00873">
    <property type="entry name" value="ACR_tran"/>
    <property type="match status" value="2"/>
</dbReference>
<organism evidence="2 3">
    <name type="scientific">Duganella lactea</name>
    <dbReference type="NCBI Taxonomy" id="2692173"/>
    <lineage>
        <taxon>Bacteria</taxon>
        <taxon>Pseudomonadati</taxon>
        <taxon>Pseudomonadota</taxon>
        <taxon>Betaproteobacteria</taxon>
        <taxon>Burkholderiales</taxon>
        <taxon>Oxalobacteraceae</taxon>
        <taxon>Telluria group</taxon>
        <taxon>Duganella</taxon>
    </lineage>
</organism>
<dbReference type="SUPFAM" id="SSF82866">
    <property type="entry name" value="Multidrug efflux transporter AcrB transmembrane domain"/>
    <property type="match status" value="1"/>
</dbReference>
<dbReference type="PANTHER" id="PTHR32063">
    <property type="match status" value="1"/>
</dbReference>
<gene>
    <name evidence="2" type="ORF">GTP38_15610</name>
</gene>
<sequence>MPKLFVKHPALACVAAALLAMLSVFVLARLPIARVPVVAPPAIKISFLYPGASPAVINQAMIAQLRPELSGLSNLLYWESSIDSAGAGTITVTFQPDTDAEVAQAHLQKRLKKIEKKLPYEVRQYGLRMAAAPSSFLMVVSLASSTSHTQREMDDFLARQVGAELRRLPGVGAVKAFGDDGYGLPSRPAGQVTAEVAILTSPGANLVKTAQAVRMRLDELAQVMPAGMRYTVPFDIAPFARVTPVEVVAAVMKAFALLLALLLLVHRRAHRILAPAIIAPLALLATFASMALAGYAIDELTMLGMVLAIGLIVDDGVVAMDAAQHAGSEQALASAMRNFSRTTCATMLVLSAMFIPMTALASSAVGEIYRQFMAAMVIAMWLTMLLVLAVAPALTRMWPRRAGRPIAASAASLPRRCARMFMLCAGFVAALVWALPSDSLVG</sequence>
<dbReference type="RefSeq" id="WP_160991142.1">
    <property type="nucleotide sequence ID" value="NZ_WWCO01000010.1"/>
</dbReference>
<feature type="transmembrane region" description="Helical" evidence="1">
    <location>
        <begin position="272"/>
        <end position="297"/>
    </location>
</feature>
<evidence type="ECO:0000313" key="2">
    <source>
        <dbReference type="EMBL" id="MYM35761.1"/>
    </source>
</evidence>
<feature type="transmembrane region" description="Helical" evidence="1">
    <location>
        <begin position="303"/>
        <end position="323"/>
    </location>
</feature>
<protein>
    <recommendedName>
        <fullName evidence="4">MMPL family transporter</fullName>
    </recommendedName>
</protein>
<dbReference type="Gene3D" id="3.30.70.1320">
    <property type="entry name" value="Multidrug efflux transporter AcrB pore domain like"/>
    <property type="match status" value="2"/>
</dbReference>
<feature type="transmembrane region" description="Helical" evidence="1">
    <location>
        <begin position="372"/>
        <end position="395"/>
    </location>
</feature>
<dbReference type="Gene3D" id="1.20.1640.10">
    <property type="entry name" value="Multidrug efflux transporter AcrB transmembrane domain"/>
    <property type="match status" value="3"/>
</dbReference>
<dbReference type="Gene3D" id="3.30.70.1430">
    <property type="entry name" value="Multidrug efflux transporter AcrB pore domain"/>
    <property type="match status" value="1"/>
</dbReference>
<feature type="transmembrane region" description="Helical" evidence="1">
    <location>
        <begin position="247"/>
        <end position="265"/>
    </location>
</feature>
<keyword evidence="1" id="KW-1133">Transmembrane helix</keyword>
<evidence type="ECO:0000256" key="1">
    <source>
        <dbReference type="SAM" id="Phobius"/>
    </source>
</evidence>
<feature type="transmembrane region" description="Helical" evidence="1">
    <location>
        <begin position="416"/>
        <end position="435"/>
    </location>
</feature>
<name>A0ABW9V9W3_9BURK</name>
<reference evidence="2 3" key="1">
    <citation type="submission" date="2019-12" db="EMBL/GenBank/DDBJ databases">
        <title>Novel species isolated from a subtropical stream in China.</title>
        <authorList>
            <person name="Lu H."/>
        </authorList>
    </citation>
    <scope>NUCLEOTIDE SEQUENCE [LARGE SCALE GENOMIC DNA]</scope>
    <source>
        <strain evidence="2 3">FT94W</strain>
    </source>
</reference>
<keyword evidence="1" id="KW-0472">Membrane</keyword>
<evidence type="ECO:0008006" key="4">
    <source>
        <dbReference type="Google" id="ProtNLM"/>
    </source>
</evidence>
<evidence type="ECO:0000313" key="3">
    <source>
        <dbReference type="Proteomes" id="UP000449678"/>
    </source>
</evidence>
<keyword evidence="1" id="KW-0812">Transmembrane</keyword>